<feature type="compositionally biased region" description="Polar residues" evidence="11">
    <location>
        <begin position="1469"/>
        <end position="1480"/>
    </location>
</feature>
<evidence type="ECO:0000313" key="14">
    <source>
        <dbReference type="EMBL" id="KAF1833747.1"/>
    </source>
</evidence>
<keyword evidence="4" id="KW-0547">Nucleotide-binding</keyword>
<evidence type="ECO:0000256" key="7">
    <source>
        <dbReference type="ARBA" id="ARBA00022833"/>
    </source>
</evidence>
<feature type="region of interest" description="Disordered" evidence="11">
    <location>
        <begin position="124"/>
        <end position="314"/>
    </location>
</feature>
<gene>
    <name evidence="14" type="ORF">BDW02DRAFT_370542</name>
</gene>
<dbReference type="OrthoDB" id="5857104at2759"/>
<evidence type="ECO:0000256" key="10">
    <source>
        <dbReference type="SAM" id="Coils"/>
    </source>
</evidence>
<keyword evidence="5" id="KW-0863">Zinc-finger</keyword>
<feature type="compositionally biased region" description="Polar residues" evidence="11">
    <location>
        <begin position="1403"/>
        <end position="1413"/>
    </location>
</feature>
<evidence type="ECO:0008006" key="16">
    <source>
        <dbReference type="Google" id="ProtNLM"/>
    </source>
</evidence>
<keyword evidence="9" id="KW-0539">Nucleus</keyword>
<proteinExistence type="predicted"/>
<dbReference type="InterPro" id="IPR041684">
    <property type="entry name" value="Znf-PHD-like"/>
</dbReference>
<feature type="domain" description="Helicase ATP-binding" evidence="12">
    <location>
        <begin position="744"/>
        <end position="915"/>
    </location>
</feature>
<dbReference type="Gene3D" id="3.40.50.10810">
    <property type="entry name" value="Tandem AAA-ATPase domain"/>
    <property type="match status" value="1"/>
</dbReference>
<feature type="region of interest" description="Disordered" evidence="11">
    <location>
        <begin position="447"/>
        <end position="470"/>
    </location>
</feature>
<feature type="compositionally biased region" description="Low complexity" evidence="11">
    <location>
        <begin position="1481"/>
        <end position="1515"/>
    </location>
</feature>
<dbReference type="SMART" id="SM00490">
    <property type="entry name" value="HELICc"/>
    <property type="match status" value="1"/>
</dbReference>
<dbReference type="InterPro" id="IPR001965">
    <property type="entry name" value="Znf_PHD"/>
</dbReference>
<dbReference type="InterPro" id="IPR049730">
    <property type="entry name" value="SNF2/RAD54-like_C"/>
</dbReference>
<dbReference type="Pfam" id="PF00176">
    <property type="entry name" value="SNF2-rel_dom"/>
    <property type="match status" value="1"/>
</dbReference>
<keyword evidence="10" id="KW-0175">Coiled coil</keyword>
<feature type="compositionally biased region" description="Pro residues" evidence="11">
    <location>
        <begin position="1686"/>
        <end position="1700"/>
    </location>
</feature>
<dbReference type="PROSITE" id="PS51192">
    <property type="entry name" value="HELICASE_ATP_BIND_1"/>
    <property type="match status" value="1"/>
</dbReference>
<dbReference type="SUPFAM" id="SSF54160">
    <property type="entry name" value="Chromo domain-like"/>
    <property type="match status" value="1"/>
</dbReference>
<evidence type="ECO:0000256" key="11">
    <source>
        <dbReference type="SAM" id="MobiDB-lite"/>
    </source>
</evidence>
<reference evidence="14" key="1">
    <citation type="submission" date="2020-01" db="EMBL/GenBank/DDBJ databases">
        <authorList>
            <consortium name="DOE Joint Genome Institute"/>
            <person name="Haridas S."/>
            <person name="Albert R."/>
            <person name="Binder M."/>
            <person name="Bloem J."/>
            <person name="Labutti K."/>
            <person name="Salamov A."/>
            <person name="Andreopoulos B."/>
            <person name="Baker S.E."/>
            <person name="Barry K."/>
            <person name="Bills G."/>
            <person name="Bluhm B.H."/>
            <person name="Cannon C."/>
            <person name="Castanera R."/>
            <person name="Culley D.E."/>
            <person name="Daum C."/>
            <person name="Ezra D."/>
            <person name="Gonzalez J.B."/>
            <person name="Henrissat B."/>
            <person name="Kuo A."/>
            <person name="Liang C."/>
            <person name="Lipzen A."/>
            <person name="Lutzoni F."/>
            <person name="Magnuson J."/>
            <person name="Mondo S."/>
            <person name="Nolan M."/>
            <person name="Ohm R."/>
            <person name="Pangilinan J."/>
            <person name="Park H.-J."/>
            <person name="Ramirez L."/>
            <person name="Alfaro M."/>
            <person name="Sun H."/>
            <person name="Tritt A."/>
            <person name="Yoshinaga Y."/>
            <person name="Zwiers L.-H."/>
            <person name="Turgeon B.G."/>
            <person name="Goodwin S.B."/>
            <person name="Spatafora J.W."/>
            <person name="Crous P.W."/>
            <person name="Grigoriev I.V."/>
        </authorList>
    </citation>
    <scope>NUCLEOTIDE SEQUENCE</scope>
    <source>
        <strain evidence="14">P77</strain>
    </source>
</reference>
<dbReference type="GO" id="GO:0140658">
    <property type="term" value="F:ATP-dependent chromatin remodeler activity"/>
    <property type="evidence" value="ECO:0007669"/>
    <property type="project" value="TreeGrafter"/>
</dbReference>
<evidence type="ECO:0000256" key="5">
    <source>
        <dbReference type="ARBA" id="ARBA00022771"/>
    </source>
</evidence>
<feature type="coiled-coil region" evidence="10">
    <location>
        <begin position="911"/>
        <end position="938"/>
    </location>
</feature>
<dbReference type="GO" id="GO:0003682">
    <property type="term" value="F:chromatin binding"/>
    <property type="evidence" value="ECO:0007669"/>
    <property type="project" value="TreeGrafter"/>
</dbReference>
<evidence type="ECO:0000313" key="15">
    <source>
        <dbReference type="Proteomes" id="UP000800040"/>
    </source>
</evidence>
<dbReference type="InterPro" id="IPR055565">
    <property type="entry name" value="DUF7141"/>
</dbReference>
<dbReference type="Proteomes" id="UP000800040">
    <property type="component" value="Unassembled WGS sequence"/>
</dbReference>
<dbReference type="CDD" id="cd15489">
    <property type="entry name" value="PHD_SF"/>
    <property type="match status" value="1"/>
</dbReference>
<evidence type="ECO:0000259" key="13">
    <source>
        <dbReference type="PROSITE" id="PS51194"/>
    </source>
</evidence>
<dbReference type="Pfam" id="PF23615">
    <property type="entry name" value="Chromo_MIT1"/>
    <property type="match status" value="1"/>
</dbReference>
<dbReference type="InterPro" id="IPR016197">
    <property type="entry name" value="Chromo-like_dom_sf"/>
</dbReference>
<evidence type="ECO:0000256" key="2">
    <source>
        <dbReference type="ARBA" id="ARBA00011353"/>
    </source>
</evidence>
<feature type="compositionally biased region" description="Basic residues" evidence="11">
    <location>
        <begin position="14"/>
        <end position="23"/>
    </location>
</feature>
<evidence type="ECO:0000256" key="3">
    <source>
        <dbReference type="ARBA" id="ARBA00022723"/>
    </source>
</evidence>
<dbReference type="PANTHER" id="PTHR45623">
    <property type="entry name" value="CHROMODOMAIN-HELICASE-DNA-BINDING PROTEIN 3-RELATED-RELATED"/>
    <property type="match status" value="1"/>
</dbReference>
<dbReference type="GO" id="GO:0003677">
    <property type="term" value="F:DNA binding"/>
    <property type="evidence" value="ECO:0007669"/>
    <property type="project" value="TreeGrafter"/>
</dbReference>
<dbReference type="Pfam" id="PF23614">
    <property type="entry name" value="DUF7141"/>
    <property type="match status" value="1"/>
</dbReference>
<dbReference type="InterPro" id="IPR027417">
    <property type="entry name" value="P-loop_NTPase"/>
</dbReference>
<dbReference type="Gene3D" id="3.40.50.300">
    <property type="entry name" value="P-loop containing nucleotide triphosphate hydrolases"/>
    <property type="match status" value="1"/>
</dbReference>
<feature type="compositionally biased region" description="Low complexity" evidence="11">
    <location>
        <begin position="1736"/>
        <end position="1751"/>
    </location>
</feature>
<evidence type="ECO:0000256" key="4">
    <source>
        <dbReference type="ARBA" id="ARBA00022741"/>
    </source>
</evidence>
<feature type="region of interest" description="Disordered" evidence="11">
    <location>
        <begin position="1323"/>
        <end position="1431"/>
    </location>
</feature>
<protein>
    <recommendedName>
        <fullName evidence="16">Chromodomain-helicase-DNA-binding protein 4</fullName>
    </recommendedName>
</protein>
<dbReference type="InterPro" id="IPR056616">
    <property type="entry name" value="Chromo_MIT1"/>
</dbReference>
<feature type="compositionally biased region" description="Basic and acidic residues" evidence="11">
    <location>
        <begin position="295"/>
        <end position="311"/>
    </location>
</feature>
<dbReference type="EMBL" id="ML975313">
    <property type="protein sequence ID" value="KAF1833747.1"/>
    <property type="molecule type" value="Genomic_DNA"/>
</dbReference>
<dbReference type="InterPro" id="IPR000330">
    <property type="entry name" value="SNF2_N"/>
</dbReference>
<feature type="compositionally biased region" description="Acidic residues" evidence="11">
    <location>
        <begin position="176"/>
        <end position="187"/>
    </location>
</feature>
<dbReference type="Pfam" id="PF18585">
    <property type="entry name" value="zf-CCCH_6"/>
    <property type="match status" value="1"/>
</dbReference>
<feature type="region of interest" description="Disordered" evidence="11">
    <location>
        <begin position="1641"/>
        <end position="1751"/>
    </location>
</feature>
<feature type="compositionally biased region" description="Polar residues" evidence="11">
    <location>
        <begin position="1721"/>
        <end position="1735"/>
    </location>
</feature>
<dbReference type="GO" id="GO:0016887">
    <property type="term" value="F:ATP hydrolysis activity"/>
    <property type="evidence" value="ECO:0007669"/>
    <property type="project" value="TreeGrafter"/>
</dbReference>
<dbReference type="InterPro" id="IPR001650">
    <property type="entry name" value="Helicase_C-like"/>
</dbReference>
<dbReference type="InterPro" id="IPR014001">
    <property type="entry name" value="Helicase_ATP-bd"/>
</dbReference>
<keyword evidence="7" id="KW-0862">Zinc</keyword>
<dbReference type="PANTHER" id="PTHR45623:SF17">
    <property type="entry name" value="CHROMODOMAIN-HELICASE-DNA-BINDING PROTEIN 3-RELATED"/>
    <property type="match status" value="1"/>
</dbReference>
<dbReference type="InterPro" id="IPR013083">
    <property type="entry name" value="Znf_RING/FYVE/PHD"/>
</dbReference>
<dbReference type="PROSITE" id="PS51194">
    <property type="entry name" value="HELICASE_CTER"/>
    <property type="match status" value="1"/>
</dbReference>
<evidence type="ECO:0000256" key="8">
    <source>
        <dbReference type="ARBA" id="ARBA00022840"/>
    </source>
</evidence>
<sequence>MSSDEDGAALMAAFKKKSPRRKSSATPLRPAKQAFFSPGALFSEDGSAEELGDSIAVQTPPPRRRIAALRVSPVRNREEYTYYEPKDEVEGIIREFSKRGEMRYQARLFGDSTKEISFEELLKLPGGPEALQSFQPDEDPNATPSADEDNMKLRGRSAKANNAGFVDISTIPLSSSEDDDDDQDELASDARGGRNGRVRTRKRGTRGGRARSQASELVALTTSDEDSEDGSKKRRGRKRKGVREPTRRSARQPMPVRAYDDEEEEDTADSSASDILRSDLLPGRKRKRRTLGTAKPEKVPRAGVRQSDRATRATNNMQEADMNDIYRSDSVPKVAAQKVTVVREIFPKLPRSDPFRARHAEGCEVCFDGPNVAPLVYCQACSLAYHKNCLGNRSNRDHLVSKVGDGVFVLQCKRCIGFYKKKDPMAPDLSRCQDCAVSGASCRPFRRRKTTQQEMKEREENDGHDPVVDVPSELINNTSNVMFRCTKCSRAWHYHHLPPLSQYAMDVNRDDEEMADERFREYSGKWLCKECDETDKQKVGGIIAWRPSDVETYRPGTLCELVSEDDKQYLIKWENESYFRASWHSGAWTWGVTAGVQRKAFFKREDGPKMRTEDAIPEEYLRIDIVLDIKYTSYVEVRSEEIDKARIKEVDRALIKYKGLGYEDTVWEKVPTPDDGDRWLDFVTAYNDWVAGRYVKYPKQGPLKGRLEKARSIPFAKLEREKQPENLVGGELMKYQLEGLNWLYYKWYDQKNAILADEMGLGKTIQVIAFMATLIQEHNCFPFMIVVPNSTCANWRREIKQWASSLRVVAYFGSAKARDMAYQYEMYPEKTKDLRCHIVVTSYDAAADDNCRKFFKSVSWAGLIVDEGQRLKNDKSQLYAALTAVRAPFRLLLTGTPLQNNARELFNLLHFLDETINAAELEEQYAEMTAENIKELHDQIRPFILRRTKAKVLTFLPPLGQIILPISMSHLQKQLYKSILSKSPELLKALFTSAKQLKQQERANLSNILMQLRKCLCHPFVYSREIEERSDVAAVSHRNLVEASAKLTLLEMLLPKLKERGHRVLIFSQFLDMLSIIEDFLDGMQLAYQRLDGSMGSLEKQKRIDQFNAPDSPLFAFLLSTRAGGVGINLATADTVIILDPDWNPHQDLQAIARAHRIGQKKKVLCLQLATRASVEEKIMQMGKKKMALDKVVVKDLDRDDPEDEDVESVLKFGAAELFKDDGTDTDIRYDDASVDKLLDRSQIENTKTGDDDSAESQFGFARIWVNEKGALQDDFDTVDEEVAPDPGVWDKILKERQAAAAAEALARAEAMGRGRRAKAAVDYATEQRDAETASVAGDDHFEDTLTMPASPMIKPSRKRKIKTGSESDTDFQAESEDESEPEPAFDNVDAARELGHDRRRSTTNVASSSLYKQNGAGASKVPSNQTSKFPAVTFTPKKAGVRVELKTLPKPLKMPTPKKGDVKVNLGASEQHNDGGQTNPSPAAGSKASSGPAEFTDLSSPPTTPQASSSSQPAPKAPLTNKAATVKPFERVNMPIRNPLEPTYGSYSNHICPACHKNHPQGACELKAAGVEHCGLCGLAHYGYSRTCPHIKSETQVREMLEALKNSAEKKELVDAAVKYLRGVKGTLVQQKKRDREKALLAKGLPVPPPASSSNSRPPKNAYTRPLGATNGTVPPGGFLAGTGPPRPYGPVNPQPATVPPNGFLTGTGPPRPYGPVNPQPGTVGSALQGSRTYAQQQMAQQMQGQGFDDQQVESALRGFLGS</sequence>
<comment type="subunit">
    <text evidence="2">Component of the NuA4 histone acetyltransferase complex.</text>
</comment>
<comment type="subcellular location">
    <subcellularLocation>
        <location evidence="1">Nucleus</location>
    </subcellularLocation>
</comment>
<evidence type="ECO:0000256" key="9">
    <source>
        <dbReference type="ARBA" id="ARBA00023242"/>
    </source>
</evidence>
<evidence type="ECO:0000256" key="6">
    <source>
        <dbReference type="ARBA" id="ARBA00022801"/>
    </source>
</evidence>
<accession>A0A6A5KE90</accession>
<dbReference type="CDD" id="cd18793">
    <property type="entry name" value="SF2_C_SNF"/>
    <property type="match status" value="1"/>
</dbReference>
<feature type="compositionally biased region" description="Basic residues" evidence="11">
    <location>
        <begin position="194"/>
        <end position="209"/>
    </location>
</feature>
<dbReference type="InterPro" id="IPR038718">
    <property type="entry name" value="SNF2-like_sf"/>
</dbReference>
<feature type="compositionally biased region" description="Pro residues" evidence="11">
    <location>
        <begin position="1711"/>
        <end position="1720"/>
    </location>
</feature>
<feature type="compositionally biased region" description="Low complexity" evidence="11">
    <location>
        <begin position="1449"/>
        <end position="1458"/>
    </location>
</feature>
<feature type="domain" description="Helicase C-terminal" evidence="13">
    <location>
        <begin position="1049"/>
        <end position="1198"/>
    </location>
</feature>
<feature type="region of interest" description="Disordered" evidence="11">
    <location>
        <begin position="1"/>
        <end position="32"/>
    </location>
</feature>
<dbReference type="SMART" id="SM00487">
    <property type="entry name" value="DEXDc"/>
    <property type="match status" value="1"/>
</dbReference>
<dbReference type="GO" id="GO:0005524">
    <property type="term" value="F:ATP binding"/>
    <property type="evidence" value="ECO:0007669"/>
    <property type="project" value="UniProtKB-KW"/>
</dbReference>
<dbReference type="GO" id="GO:0005634">
    <property type="term" value="C:nucleus"/>
    <property type="evidence" value="ECO:0007669"/>
    <property type="project" value="UniProtKB-SubCell"/>
</dbReference>
<keyword evidence="3" id="KW-0479">Metal-binding</keyword>
<keyword evidence="15" id="KW-1185">Reference proteome</keyword>
<dbReference type="Pfam" id="PF15446">
    <property type="entry name" value="zf-PHD-like"/>
    <property type="match status" value="1"/>
</dbReference>
<organism evidence="14 15">
    <name type="scientific">Decorospora gaudefroyi</name>
    <dbReference type="NCBI Taxonomy" id="184978"/>
    <lineage>
        <taxon>Eukaryota</taxon>
        <taxon>Fungi</taxon>
        <taxon>Dikarya</taxon>
        <taxon>Ascomycota</taxon>
        <taxon>Pezizomycotina</taxon>
        <taxon>Dothideomycetes</taxon>
        <taxon>Pleosporomycetidae</taxon>
        <taxon>Pleosporales</taxon>
        <taxon>Pleosporineae</taxon>
        <taxon>Pleosporaceae</taxon>
        <taxon>Decorospora</taxon>
    </lineage>
</organism>
<evidence type="ECO:0000256" key="1">
    <source>
        <dbReference type="ARBA" id="ARBA00004123"/>
    </source>
</evidence>
<feature type="region of interest" description="Disordered" evidence="11">
    <location>
        <begin position="1447"/>
        <end position="1529"/>
    </location>
</feature>
<feature type="compositionally biased region" description="Basic and acidic residues" evidence="11">
    <location>
        <begin position="1326"/>
        <end position="1344"/>
    </location>
</feature>
<dbReference type="GO" id="GO:0008270">
    <property type="term" value="F:zinc ion binding"/>
    <property type="evidence" value="ECO:0007669"/>
    <property type="project" value="UniProtKB-KW"/>
</dbReference>
<feature type="compositionally biased region" description="Basic residues" evidence="11">
    <location>
        <begin position="232"/>
        <end position="241"/>
    </location>
</feature>
<dbReference type="Gene3D" id="3.30.40.10">
    <property type="entry name" value="Zinc/RING finger domain, C3HC4 (zinc finger)"/>
    <property type="match status" value="2"/>
</dbReference>
<evidence type="ECO:0000259" key="12">
    <source>
        <dbReference type="PROSITE" id="PS51192"/>
    </source>
</evidence>
<keyword evidence="8" id="KW-0067">ATP-binding</keyword>
<dbReference type="GO" id="GO:0042393">
    <property type="term" value="F:histone binding"/>
    <property type="evidence" value="ECO:0007669"/>
    <property type="project" value="TreeGrafter"/>
</dbReference>
<dbReference type="InterPro" id="IPR040934">
    <property type="entry name" value="Znf-CCCH_6"/>
</dbReference>
<dbReference type="SMART" id="SM00249">
    <property type="entry name" value="PHD"/>
    <property type="match status" value="2"/>
</dbReference>
<dbReference type="GO" id="GO:0000785">
    <property type="term" value="C:chromatin"/>
    <property type="evidence" value="ECO:0007669"/>
    <property type="project" value="TreeGrafter"/>
</dbReference>
<dbReference type="Pfam" id="PF00271">
    <property type="entry name" value="Helicase_C"/>
    <property type="match status" value="1"/>
</dbReference>
<dbReference type="CDD" id="cd17919">
    <property type="entry name" value="DEXHc_Snf"/>
    <property type="match status" value="1"/>
</dbReference>
<feature type="compositionally biased region" description="Basic and acidic residues" evidence="11">
    <location>
        <begin position="454"/>
        <end position="467"/>
    </location>
</feature>
<name>A0A6A5KE90_9PLEO</name>
<keyword evidence="6" id="KW-0378">Hydrolase</keyword>
<feature type="compositionally biased region" description="Acidic residues" evidence="11">
    <location>
        <begin position="1368"/>
        <end position="1384"/>
    </location>
</feature>
<dbReference type="SUPFAM" id="SSF52540">
    <property type="entry name" value="P-loop containing nucleoside triphosphate hydrolases"/>
    <property type="match status" value="2"/>
</dbReference>